<dbReference type="GO" id="GO:0004467">
    <property type="term" value="F:long-chain fatty acid-CoA ligase activity"/>
    <property type="evidence" value="ECO:0007669"/>
    <property type="project" value="TreeGrafter"/>
</dbReference>
<dbReference type="PROSITE" id="PS00455">
    <property type="entry name" value="AMP_BINDING"/>
    <property type="match status" value="1"/>
</dbReference>
<dbReference type="KEGG" id="nmes:H9L09_01270"/>
<evidence type="ECO:0000313" key="5">
    <source>
        <dbReference type="Proteomes" id="UP000515947"/>
    </source>
</evidence>
<dbReference type="InterPro" id="IPR042099">
    <property type="entry name" value="ANL_N_sf"/>
</dbReference>
<evidence type="ECO:0000256" key="2">
    <source>
        <dbReference type="ARBA" id="ARBA00022840"/>
    </source>
</evidence>
<dbReference type="InterPro" id="IPR020845">
    <property type="entry name" value="AMP-binding_CS"/>
</dbReference>
<dbReference type="EMBL" id="CP060713">
    <property type="protein sequence ID" value="QNN54752.1"/>
    <property type="molecule type" value="Genomic_DNA"/>
</dbReference>
<keyword evidence="4" id="KW-0436">Ligase</keyword>
<protein>
    <submittedName>
        <fullName evidence="4">Long-chain fatty acid--CoA ligase</fullName>
    </submittedName>
</protein>
<proteinExistence type="predicted"/>
<dbReference type="Pfam" id="PF23562">
    <property type="entry name" value="AMP-binding_C_3"/>
    <property type="match status" value="1"/>
</dbReference>
<gene>
    <name evidence="4" type="ORF">H9L09_01270</name>
</gene>
<keyword evidence="2" id="KW-0067">ATP-binding</keyword>
<dbReference type="InterPro" id="IPR000873">
    <property type="entry name" value="AMP-dep_synth/lig_dom"/>
</dbReference>
<keyword evidence="5" id="KW-1185">Reference proteome</keyword>
<feature type="domain" description="AMP-dependent synthetase/ligase" evidence="3">
    <location>
        <begin position="12"/>
        <end position="411"/>
    </location>
</feature>
<dbReference type="PANTHER" id="PTHR43272:SF33">
    <property type="entry name" value="AMP-BINDING DOMAIN-CONTAINING PROTEIN-RELATED"/>
    <property type="match status" value="1"/>
</dbReference>
<reference evidence="4 5" key="1">
    <citation type="submission" date="2020-08" db="EMBL/GenBank/DDBJ databases">
        <title>Genome sequence of Nocardioides mesophilus KACC 16243T.</title>
        <authorList>
            <person name="Hyun D.-W."/>
            <person name="Bae J.-W."/>
        </authorList>
    </citation>
    <scope>NUCLEOTIDE SEQUENCE [LARGE SCALE GENOMIC DNA]</scope>
    <source>
        <strain evidence="4 5">KACC 16243</strain>
    </source>
</reference>
<dbReference type="PANTHER" id="PTHR43272">
    <property type="entry name" value="LONG-CHAIN-FATTY-ACID--COA LIGASE"/>
    <property type="match status" value="1"/>
</dbReference>
<dbReference type="AlphaFoldDB" id="A0A7G9RGM7"/>
<dbReference type="GO" id="GO:0005524">
    <property type="term" value="F:ATP binding"/>
    <property type="evidence" value="ECO:0007669"/>
    <property type="project" value="UniProtKB-KW"/>
</dbReference>
<dbReference type="Pfam" id="PF00501">
    <property type="entry name" value="AMP-binding"/>
    <property type="match status" value="1"/>
</dbReference>
<organism evidence="4 5">
    <name type="scientific">Nocardioides mesophilus</name>
    <dbReference type="NCBI Taxonomy" id="433659"/>
    <lineage>
        <taxon>Bacteria</taxon>
        <taxon>Bacillati</taxon>
        <taxon>Actinomycetota</taxon>
        <taxon>Actinomycetes</taxon>
        <taxon>Propionibacteriales</taxon>
        <taxon>Nocardioidaceae</taxon>
        <taxon>Nocardioides</taxon>
    </lineage>
</organism>
<evidence type="ECO:0000259" key="3">
    <source>
        <dbReference type="Pfam" id="PF00501"/>
    </source>
</evidence>
<accession>A0A7G9RGM7</accession>
<dbReference type="SUPFAM" id="SSF56801">
    <property type="entry name" value="Acetyl-CoA synthetase-like"/>
    <property type="match status" value="1"/>
</dbReference>
<sequence>MDLRNLTDAVVQHAERRPDKVAFRVRDVDEWTGVTSRQFAERVRRVAAGLLAQGVRPGDRVALMCSTRFEWTVIDYAVWWVGAVSVPIYANASAEQVRSILSDSGCSAAMVETEQQHALFSEIRGDVASLERLWCLANDGLEALEQSGETVDAAELEARRRDATHDSLASIVYTSGTTGAPRGCRLTHGNFLAEAASTRQVLADVFTDQASTLLFLPLPHIFARVVQVAAVGAQVTLGHRNGLGELARELPHFRPTFLLAVPRVFEQLYNSAAQHAAADGHGRRFQQASATAIAFSRALDNGRVGPVLRARHLLFERLVYPSLRETLGGSCQYGISGGAPLGDRLAHLYRGIGIPVLEGYGLTETTAAATLTSPATIKIGSVGQPLPGTTVRVASDGELMVRGPQVMSGYWEDPDGTAEVLDPDGWFRTGDVGEIDDEGFVRVTGRKQEILVTASGKVISPEPLEDRLRAHSLVSQAMVVGDGRPYLAALITLDREAAAAWAEEHHLAVRQLPGDDALRAELQSAVDAVNESASPAESIRAFQVLERDWTEAGGELTASLKLRRDIVARRQHREIERLFTS</sequence>
<evidence type="ECO:0000256" key="1">
    <source>
        <dbReference type="ARBA" id="ARBA00022741"/>
    </source>
</evidence>
<keyword evidence="1" id="KW-0547">Nucleotide-binding</keyword>
<dbReference type="Proteomes" id="UP000515947">
    <property type="component" value="Chromosome"/>
</dbReference>
<dbReference type="Gene3D" id="3.40.50.12780">
    <property type="entry name" value="N-terminal domain of ligase-like"/>
    <property type="match status" value="1"/>
</dbReference>
<dbReference type="GO" id="GO:0016020">
    <property type="term" value="C:membrane"/>
    <property type="evidence" value="ECO:0007669"/>
    <property type="project" value="TreeGrafter"/>
</dbReference>
<dbReference type="CDD" id="cd05907">
    <property type="entry name" value="VL_LC_FACS_like"/>
    <property type="match status" value="1"/>
</dbReference>
<name>A0A7G9RGM7_9ACTN</name>
<evidence type="ECO:0000313" key="4">
    <source>
        <dbReference type="EMBL" id="QNN54752.1"/>
    </source>
</evidence>